<dbReference type="Pfam" id="PF13083">
    <property type="entry name" value="KH_KhpA-B"/>
    <property type="match status" value="1"/>
</dbReference>
<dbReference type="GO" id="GO:0071555">
    <property type="term" value="P:cell wall organization"/>
    <property type="evidence" value="ECO:0007669"/>
    <property type="project" value="UniProtKB-KW"/>
</dbReference>
<dbReference type="AlphaFoldDB" id="A0A0G1GHP0"/>
<comment type="subcellular location">
    <subcellularLocation>
        <location evidence="3">Cytoplasm</location>
    </subcellularLocation>
</comment>
<sequence length="91" mass="10262">MKETLLYILQHIVDHPDDIVIDEVIEGDRTIYVIHANPEDMGKIIGKKGRIIMAIRDLIKIIATKQKIFADVEVAESTPMDKSDKSDTSTI</sequence>
<dbReference type="PANTHER" id="PTHR34654:SF1">
    <property type="entry name" value="RNA-BINDING PROTEIN KHPA"/>
    <property type="match status" value="1"/>
</dbReference>
<evidence type="ECO:0000256" key="1">
    <source>
        <dbReference type="ARBA" id="ARBA00022490"/>
    </source>
</evidence>
<keyword evidence="3" id="KW-0133">Cell shape</keyword>
<organism evidence="4 5">
    <name type="scientific">Candidatus Gottesmanbacteria bacterium GW2011_GWB1_44_11c</name>
    <dbReference type="NCBI Taxonomy" id="1618447"/>
    <lineage>
        <taxon>Bacteria</taxon>
        <taxon>Candidatus Gottesmaniibacteriota</taxon>
    </lineage>
</organism>
<comment type="caution">
    <text evidence="4">The sequence shown here is derived from an EMBL/GenBank/DDBJ whole genome shotgun (WGS) entry which is preliminary data.</text>
</comment>
<dbReference type="PANTHER" id="PTHR34654">
    <property type="entry name" value="UPF0109 PROTEIN SCO5592"/>
    <property type="match status" value="1"/>
</dbReference>
<keyword evidence="2 3" id="KW-0694">RNA-binding</keyword>
<evidence type="ECO:0000256" key="3">
    <source>
        <dbReference type="HAMAP-Rule" id="MF_00088"/>
    </source>
</evidence>
<dbReference type="GO" id="GO:0008360">
    <property type="term" value="P:regulation of cell shape"/>
    <property type="evidence" value="ECO:0007669"/>
    <property type="project" value="UniProtKB-KW"/>
</dbReference>
<gene>
    <name evidence="3" type="primary">khpA</name>
    <name evidence="4" type="ORF">UW22_C0087G0009</name>
</gene>
<name>A0A0G1GHP0_9BACT</name>
<dbReference type="InterPro" id="IPR015946">
    <property type="entry name" value="KH_dom-like_a/b"/>
</dbReference>
<evidence type="ECO:0000313" key="5">
    <source>
        <dbReference type="Proteomes" id="UP000034617"/>
    </source>
</evidence>
<proteinExistence type="inferred from homology"/>
<evidence type="ECO:0000256" key="2">
    <source>
        <dbReference type="ARBA" id="ARBA00022884"/>
    </source>
</evidence>
<dbReference type="Proteomes" id="UP000034617">
    <property type="component" value="Unassembled WGS sequence"/>
</dbReference>
<dbReference type="InterPro" id="IPR009019">
    <property type="entry name" value="KH_sf_prok-type"/>
</dbReference>
<evidence type="ECO:0000313" key="4">
    <source>
        <dbReference type="EMBL" id="KKT33868.1"/>
    </source>
</evidence>
<dbReference type="PATRIC" id="fig|1618447.3.peg.1382"/>
<accession>A0A0G1GHP0</accession>
<keyword evidence="3" id="KW-0143">Chaperone</keyword>
<dbReference type="GO" id="GO:0009252">
    <property type="term" value="P:peptidoglycan biosynthetic process"/>
    <property type="evidence" value="ECO:0007669"/>
    <property type="project" value="UniProtKB-UniRule"/>
</dbReference>
<dbReference type="SUPFAM" id="SSF54814">
    <property type="entry name" value="Prokaryotic type KH domain (KH-domain type II)"/>
    <property type="match status" value="1"/>
</dbReference>
<dbReference type="CDD" id="cd22533">
    <property type="entry name" value="KH-II_YlqC-like"/>
    <property type="match status" value="1"/>
</dbReference>
<comment type="subunit">
    <text evidence="3">Forms a complex with KhpB.</text>
</comment>
<dbReference type="EMBL" id="LCHM01000087">
    <property type="protein sequence ID" value="KKT33868.1"/>
    <property type="molecule type" value="Genomic_DNA"/>
</dbReference>
<dbReference type="InterPro" id="IPR020627">
    <property type="entry name" value="KhpA"/>
</dbReference>
<comment type="function">
    <text evidence="3">A probable RNA chaperone. Forms a complex with KhpB which binds to cellular RNA and controls its expression. Plays a role in peptidoglycan (PG) homeostasis and cell length regulation.</text>
</comment>
<dbReference type="Gene3D" id="3.30.300.20">
    <property type="match status" value="1"/>
</dbReference>
<reference evidence="4 5" key="1">
    <citation type="journal article" date="2015" name="Nature">
        <title>rRNA introns, odd ribosomes, and small enigmatic genomes across a large radiation of phyla.</title>
        <authorList>
            <person name="Brown C.T."/>
            <person name="Hug L.A."/>
            <person name="Thomas B.C."/>
            <person name="Sharon I."/>
            <person name="Castelle C.J."/>
            <person name="Singh A."/>
            <person name="Wilkins M.J."/>
            <person name="Williams K.H."/>
            <person name="Banfield J.F."/>
        </authorList>
    </citation>
    <scope>NUCLEOTIDE SEQUENCE [LARGE SCALE GENOMIC DNA]</scope>
</reference>
<keyword evidence="1 3" id="KW-0963">Cytoplasm</keyword>
<dbReference type="GO" id="GO:0003723">
    <property type="term" value="F:RNA binding"/>
    <property type="evidence" value="ECO:0007669"/>
    <property type="project" value="UniProtKB-UniRule"/>
</dbReference>
<keyword evidence="3" id="KW-0961">Cell wall biogenesis/degradation</keyword>
<dbReference type="HAMAP" id="MF_00088">
    <property type="entry name" value="KhpA"/>
    <property type="match status" value="1"/>
</dbReference>
<comment type="similarity">
    <text evidence="3">Belongs to the KhpA RNA-binding protein family.</text>
</comment>
<dbReference type="GO" id="GO:0005737">
    <property type="term" value="C:cytoplasm"/>
    <property type="evidence" value="ECO:0007669"/>
    <property type="project" value="UniProtKB-SubCell"/>
</dbReference>
<protein>
    <recommendedName>
        <fullName evidence="3">RNA-binding protein KhpA</fullName>
    </recommendedName>
    <alternativeName>
        <fullName evidence="3">KH-domain protein A</fullName>
    </alternativeName>
</protein>